<dbReference type="SUPFAM" id="SSF56112">
    <property type="entry name" value="Protein kinase-like (PK-like)"/>
    <property type="match status" value="1"/>
</dbReference>
<dbReference type="Pfam" id="PF00069">
    <property type="entry name" value="Pkinase"/>
    <property type="match status" value="2"/>
</dbReference>
<feature type="compositionally biased region" description="Low complexity" evidence="11">
    <location>
        <begin position="1106"/>
        <end position="1126"/>
    </location>
</feature>
<dbReference type="Proteomes" id="UP000803884">
    <property type="component" value="Unassembled WGS sequence"/>
</dbReference>
<name>A0AB34KLN1_9PEZI</name>
<dbReference type="RefSeq" id="XP_069227616.1">
    <property type="nucleotide sequence ID" value="XM_069375648.1"/>
</dbReference>
<feature type="compositionally biased region" description="Low complexity" evidence="11">
    <location>
        <begin position="889"/>
        <end position="907"/>
    </location>
</feature>
<dbReference type="PROSITE" id="PS00107">
    <property type="entry name" value="PROTEIN_KINASE_ATP"/>
    <property type="match status" value="1"/>
</dbReference>
<dbReference type="InterPro" id="IPR017441">
    <property type="entry name" value="Protein_kinase_ATP_BS"/>
</dbReference>
<feature type="compositionally biased region" description="Polar residues" evidence="11">
    <location>
        <begin position="116"/>
        <end position="133"/>
    </location>
</feature>
<dbReference type="GeneID" id="96008486"/>
<feature type="compositionally biased region" description="Basic and acidic residues" evidence="11">
    <location>
        <begin position="1094"/>
        <end position="1103"/>
    </location>
</feature>
<feature type="compositionally biased region" description="Polar residues" evidence="11">
    <location>
        <begin position="986"/>
        <end position="996"/>
    </location>
</feature>
<feature type="compositionally biased region" description="Low complexity" evidence="11">
    <location>
        <begin position="1264"/>
        <end position="1290"/>
    </location>
</feature>
<feature type="compositionally biased region" description="Low complexity" evidence="11">
    <location>
        <begin position="70"/>
        <end position="85"/>
    </location>
</feature>
<evidence type="ECO:0000256" key="9">
    <source>
        <dbReference type="PIRSR" id="PIRSR630616-2"/>
    </source>
</evidence>
<keyword evidence="5" id="KW-0418">Kinase</keyword>
<dbReference type="FunFam" id="1.10.510.10:FF:000614">
    <property type="entry name" value="Serine/threonine protein kinase, putative"/>
    <property type="match status" value="1"/>
</dbReference>
<dbReference type="Gene3D" id="1.10.510.10">
    <property type="entry name" value="Transferase(Phosphotransferase) domain 1"/>
    <property type="match status" value="1"/>
</dbReference>
<feature type="compositionally biased region" description="Low complexity" evidence="11">
    <location>
        <begin position="1139"/>
        <end position="1154"/>
    </location>
</feature>
<feature type="compositionally biased region" description="Basic and acidic residues" evidence="11">
    <location>
        <begin position="1046"/>
        <end position="1070"/>
    </location>
</feature>
<dbReference type="EC" id="2.7.11.1" evidence="1"/>
<evidence type="ECO:0000256" key="2">
    <source>
        <dbReference type="ARBA" id="ARBA00022527"/>
    </source>
</evidence>
<evidence type="ECO:0000256" key="1">
    <source>
        <dbReference type="ARBA" id="ARBA00012513"/>
    </source>
</evidence>
<keyword evidence="6 9" id="KW-0067">ATP-binding</keyword>
<keyword evidence="4 9" id="KW-0547">Nucleotide-binding</keyword>
<proteinExistence type="predicted"/>
<evidence type="ECO:0000256" key="4">
    <source>
        <dbReference type="ARBA" id="ARBA00022741"/>
    </source>
</evidence>
<keyword evidence="2" id="KW-0723">Serine/threonine-protein kinase</keyword>
<comment type="catalytic activity">
    <reaction evidence="8">
        <text>L-seryl-[protein] + ATP = O-phospho-L-seryl-[protein] + ADP + H(+)</text>
        <dbReference type="Rhea" id="RHEA:17989"/>
        <dbReference type="Rhea" id="RHEA-COMP:9863"/>
        <dbReference type="Rhea" id="RHEA-COMP:11604"/>
        <dbReference type="ChEBI" id="CHEBI:15378"/>
        <dbReference type="ChEBI" id="CHEBI:29999"/>
        <dbReference type="ChEBI" id="CHEBI:30616"/>
        <dbReference type="ChEBI" id="CHEBI:83421"/>
        <dbReference type="ChEBI" id="CHEBI:456216"/>
        <dbReference type="EC" id="2.7.11.1"/>
    </reaction>
</comment>
<feature type="compositionally biased region" description="Polar residues" evidence="11">
    <location>
        <begin position="41"/>
        <end position="52"/>
    </location>
</feature>
<keyword evidence="14" id="KW-1185">Reference proteome</keyword>
<dbReference type="InterPro" id="IPR011009">
    <property type="entry name" value="Kinase-like_dom_sf"/>
</dbReference>
<dbReference type="InterPro" id="IPR030616">
    <property type="entry name" value="Aur-like"/>
</dbReference>
<feature type="binding site" evidence="9 10">
    <location>
        <position position="299"/>
    </location>
    <ligand>
        <name>ATP</name>
        <dbReference type="ChEBI" id="CHEBI:30616"/>
    </ligand>
</feature>
<feature type="compositionally biased region" description="Acidic residues" evidence="11">
    <location>
        <begin position="1331"/>
        <end position="1360"/>
    </location>
</feature>
<keyword evidence="3" id="KW-0808">Transferase</keyword>
<dbReference type="PANTHER" id="PTHR24350">
    <property type="entry name" value="SERINE/THREONINE-PROTEIN KINASE IAL-RELATED"/>
    <property type="match status" value="1"/>
</dbReference>
<dbReference type="InterPro" id="IPR000719">
    <property type="entry name" value="Prot_kinase_dom"/>
</dbReference>
<evidence type="ECO:0000259" key="12">
    <source>
        <dbReference type="PROSITE" id="PS50011"/>
    </source>
</evidence>
<feature type="region of interest" description="Disordered" evidence="11">
    <location>
        <begin position="425"/>
        <end position="456"/>
    </location>
</feature>
<dbReference type="GO" id="GO:0005524">
    <property type="term" value="F:ATP binding"/>
    <property type="evidence" value="ECO:0007669"/>
    <property type="project" value="UniProtKB-UniRule"/>
</dbReference>
<evidence type="ECO:0000256" key="5">
    <source>
        <dbReference type="ARBA" id="ARBA00022777"/>
    </source>
</evidence>
<evidence type="ECO:0000313" key="13">
    <source>
        <dbReference type="EMBL" id="KAL1584510.1"/>
    </source>
</evidence>
<evidence type="ECO:0000256" key="6">
    <source>
        <dbReference type="ARBA" id="ARBA00022840"/>
    </source>
</evidence>
<evidence type="ECO:0000256" key="10">
    <source>
        <dbReference type="PROSITE-ProRule" id="PRU10141"/>
    </source>
</evidence>
<dbReference type="SMART" id="SM00220">
    <property type="entry name" value="S_TKc"/>
    <property type="match status" value="1"/>
</dbReference>
<evidence type="ECO:0000256" key="7">
    <source>
        <dbReference type="ARBA" id="ARBA00047899"/>
    </source>
</evidence>
<feature type="compositionally biased region" description="Polar residues" evidence="11">
    <location>
        <begin position="877"/>
        <end position="888"/>
    </location>
</feature>
<accession>A0AB34KLN1</accession>
<dbReference type="GO" id="GO:0001558">
    <property type="term" value="P:regulation of cell growth"/>
    <property type="evidence" value="ECO:0007669"/>
    <property type="project" value="UniProtKB-ARBA"/>
</dbReference>
<sequence>MSTDPAAGEQDRQNGGLAPDNTTKQDKDSTPRSEVPLSVRVTPSGSRESTPITDYFAHNPADAEPRHRQGPGSASGSVSSPRLSAFSNHARSPGKPPVPTVAVASPASERPAPQRDPSSLTSKSMESTDSTATLKPAPASVVAARPRPAYPNQSFAALQGFQYPHRGHPPTLRQRSSHPSQILTFSSAIASLHQSGSRTVGNSPAATPGHGLFTPAVDPPSHEDWESPATPGTYASPFLHFTHRQAPKETHVADVDVDPVSGRKLINHYEIVDELGRGTHGKVKLGRDLQTQDSHVAIKIVERYSKRRRLGKLGNAEDKVKKEVAILKKARHPNVVALLEVIDDPSRKKVYIVLEWVERGEIAWRVKAPKEVAIVEARRYEREKREIPNPQFDAEDDAVLAEAQKRLRRQKRALIRTARRMRQEASQNVHAWSHEMGDDGSDDSDDDRLSRVSTATADSLPSEVNIAKLMAAAGRRISRTASPLPVTSPMPTIPQAQETGSFLTLTEERPYEEPAMMLSSSPQEVHDTFSHKSLDGTMYGAYDFSSGETSRVPSVANSVHGSANPSRSNTGDLAQVANEVLESDLNPELEYVPCMTMQNVRVAFRDTLLGLQYLHYQGIVHRDIKPPNLLQTIDHRVKISDFGVSYLGRPLHDEEAPEELSENEARDLDDEAKELAKTVGTPAFFAPELCITEFMDDPPPVTKAIDVWALGITLFCMLYARTPFVDNEFVVMRQIADEDIYIPRKRLLPINTKPQSRPSSHSRVFPPAGLGKRHELDLIYEEIDDDLHDLLKRLLTKDPRKRITLEEVRHHPWVLADLPNKYSWLEETDPNRQSQGKKIEVSNEDVNTAVVPLQWVERVRSGIKRVGERLGFGNVLQGRSRSGSNAGVTGSQSGPPSASSSSSTISQDARRSSLRGDESIFSALKASREGDHPLSRSVTASPETEKHGNGFFDPDPPRPESVASVLSSKHSMSSPARPSPPERSRTITSTSGSVRTVKQADIKRTKSRESLPPSPGLPGTPMALESPGGSNLGGLLGGAGRRILKTVRERSAARSQQSDHRGRSAIREGSTESLDPHAGPSLAVSQTSAAGHVDLPEALRDIKPTASANNSPRASPAASRAQSVVSGSSTRLRPSAGTLSRKSSNSSIKSLRSNTRSSVASQHGNDETPVKQAPRVIPTESEDWQRADDERIRRLQREGEEAEAERQSHTSRPESSLRDRRCPSSPDDHNRARAEWQRSVAADGSHVASHETSPTGHAGQLPPSLVSSSSDFGSAVSMSVSNPSIPSVISEASSIDPVEGQPIEELDAKHSDSTLNGADATVKPSFRAELIEDEEGYSPDQEETILDSEVEDGSDYESSSDSDGGLVMRRRRSGGGKNLPSTSPRHSSLAAALEAVHSKQRRGTGLSRGSKRSSRSGSNNTMKKVRTRDSEDERAREDIQEE</sequence>
<feature type="compositionally biased region" description="Polar residues" evidence="11">
    <location>
        <begin position="195"/>
        <end position="205"/>
    </location>
</feature>
<dbReference type="EMBL" id="JAAQHG020000025">
    <property type="protein sequence ID" value="KAL1584510.1"/>
    <property type="molecule type" value="Genomic_DNA"/>
</dbReference>
<dbReference type="PROSITE" id="PS50011">
    <property type="entry name" value="PROTEIN_KINASE_DOM"/>
    <property type="match status" value="1"/>
</dbReference>
<feature type="region of interest" description="Disordered" evidence="11">
    <location>
        <begin position="195"/>
        <end position="233"/>
    </location>
</feature>
<evidence type="ECO:0000256" key="8">
    <source>
        <dbReference type="ARBA" id="ARBA00048679"/>
    </source>
</evidence>
<feature type="compositionally biased region" description="Gly residues" evidence="11">
    <location>
        <begin position="1030"/>
        <end position="1040"/>
    </location>
</feature>
<feature type="compositionally biased region" description="Basic and acidic residues" evidence="11">
    <location>
        <begin position="908"/>
        <end position="918"/>
    </location>
</feature>
<reference evidence="13 14" key="1">
    <citation type="journal article" date="2020" name="Microbiol. Resour. Announc.">
        <title>Draft Genome Sequence of a Cladosporium Species Isolated from the Mesophotic Ascidian Didemnum maculosum.</title>
        <authorList>
            <person name="Gioti A."/>
            <person name="Siaperas R."/>
            <person name="Nikolaivits E."/>
            <person name="Le Goff G."/>
            <person name="Ouazzani J."/>
            <person name="Kotoulas G."/>
            <person name="Topakas E."/>
        </authorList>
    </citation>
    <scope>NUCLEOTIDE SEQUENCE [LARGE SCALE GENOMIC DNA]</scope>
    <source>
        <strain evidence="13 14">TM138-S3</strain>
    </source>
</reference>
<feature type="compositionally biased region" description="Basic and acidic residues" evidence="11">
    <location>
        <begin position="1183"/>
        <end position="1236"/>
    </location>
</feature>
<dbReference type="GO" id="GO:0042149">
    <property type="term" value="P:cellular response to glucose starvation"/>
    <property type="evidence" value="ECO:0007669"/>
    <property type="project" value="UniProtKB-ARBA"/>
</dbReference>
<feature type="region of interest" description="Disordered" evidence="11">
    <location>
        <begin position="1"/>
        <end position="139"/>
    </location>
</feature>
<dbReference type="GO" id="GO:0004674">
    <property type="term" value="F:protein serine/threonine kinase activity"/>
    <property type="evidence" value="ECO:0007669"/>
    <property type="project" value="UniProtKB-KW"/>
</dbReference>
<dbReference type="FunFam" id="3.30.200.20:FF:000206">
    <property type="entry name" value="Serine/threonine-protein kinase Ssp1"/>
    <property type="match status" value="1"/>
</dbReference>
<evidence type="ECO:0000313" key="14">
    <source>
        <dbReference type="Proteomes" id="UP000803884"/>
    </source>
</evidence>
<evidence type="ECO:0000256" key="3">
    <source>
        <dbReference type="ARBA" id="ARBA00022679"/>
    </source>
</evidence>
<feature type="region of interest" description="Disordered" evidence="11">
    <location>
        <begin position="875"/>
        <end position="1442"/>
    </location>
</feature>
<comment type="catalytic activity">
    <reaction evidence="7">
        <text>L-threonyl-[protein] + ATP = O-phospho-L-threonyl-[protein] + ADP + H(+)</text>
        <dbReference type="Rhea" id="RHEA:46608"/>
        <dbReference type="Rhea" id="RHEA-COMP:11060"/>
        <dbReference type="Rhea" id="RHEA-COMP:11605"/>
        <dbReference type="ChEBI" id="CHEBI:15378"/>
        <dbReference type="ChEBI" id="CHEBI:30013"/>
        <dbReference type="ChEBI" id="CHEBI:30616"/>
        <dbReference type="ChEBI" id="CHEBI:61977"/>
        <dbReference type="ChEBI" id="CHEBI:456216"/>
        <dbReference type="EC" id="2.7.11.1"/>
    </reaction>
</comment>
<feature type="compositionally biased region" description="Basic and acidic residues" evidence="11">
    <location>
        <begin position="998"/>
        <end position="1009"/>
    </location>
</feature>
<organism evidence="13 14">
    <name type="scientific">Cladosporium halotolerans</name>
    <dbReference type="NCBI Taxonomy" id="1052096"/>
    <lineage>
        <taxon>Eukaryota</taxon>
        <taxon>Fungi</taxon>
        <taxon>Dikarya</taxon>
        <taxon>Ascomycota</taxon>
        <taxon>Pezizomycotina</taxon>
        <taxon>Dothideomycetes</taxon>
        <taxon>Dothideomycetidae</taxon>
        <taxon>Cladosporiales</taxon>
        <taxon>Cladosporiaceae</taxon>
        <taxon>Cladosporium</taxon>
    </lineage>
</organism>
<feature type="domain" description="Protein kinase" evidence="12">
    <location>
        <begin position="269"/>
        <end position="814"/>
    </location>
</feature>
<dbReference type="Gene3D" id="3.30.200.20">
    <property type="entry name" value="Phosphorylase Kinase, domain 1"/>
    <property type="match status" value="1"/>
</dbReference>
<feature type="compositionally biased region" description="Basic and acidic residues" evidence="11">
    <location>
        <begin position="1427"/>
        <end position="1442"/>
    </location>
</feature>
<protein>
    <recommendedName>
        <fullName evidence="1">non-specific serine/threonine protein kinase</fullName>
        <ecNumber evidence="1">2.7.11.1</ecNumber>
    </recommendedName>
</protein>
<evidence type="ECO:0000256" key="11">
    <source>
        <dbReference type="SAM" id="MobiDB-lite"/>
    </source>
</evidence>
<gene>
    <name evidence="13" type="ORF">WHR41_07043</name>
</gene>
<comment type="caution">
    <text evidence="13">The sequence shown here is derived from an EMBL/GenBank/DDBJ whole genome shotgun (WGS) entry which is preliminary data.</text>
</comment>